<organism evidence="2 3">
    <name type="scientific">Antrihabitans spumae</name>
    <dbReference type="NCBI Taxonomy" id="3373370"/>
    <lineage>
        <taxon>Bacteria</taxon>
        <taxon>Bacillati</taxon>
        <taxon>Actinomycetota</taxon>
        <taxon>Actinomycetes</taxon>
        <taxon>Mycobacteriales</taxon>
        <taxon>Nocardiaceae</taxon>
        <taxon>Antrihabitans</taxon>
    </lineage>
</organism>
<dbReference type="EMBL" id="JBIMSN010000094">
    <property type="protein sequence ID" value="MFH5230859.1"/>
    <property type="molecule type" value="Genomic_DNA"/>
</dbReference>
<protein>
    <submittedName>
        <fullName evidence="2">Uncharacterized protein</fullName>
    </submittedName>
</protein>
<keyword evidence="4" id="KW-1185">Reference proteome</keyword>
<evidence type="ECO:0000313" key="1">
    <source>
        <dbReference type="EMBL" id="MFH5230859.1"/>
    </source>
</evidence>
<dbReference type="EMBL" id="JBIMSP010000004">
    <property type="protein sequence ID" value="MFH5241152.1"/>
    <property type="molecule type" value="Genomic_DNA"/>
</dbReference>
<evidence type="ECO:0000313" key="3">
    <source>
        <dbReference type="Proteomes" id="UP001609176"/>
    </source>
</evidence>
<name>A0ABW7KFE4_9NOCA</name>
<comment type="caution">
    <text evidence="2">The sequence shown here is derived from an EMBL/GenBank/DDBJ whole genome shotgun (WGS) entry which is preliminary data.</text>
</comment>
<evidence type="ECO:0000313" key="4">
    <source>
        <dbReference type="Proteomes" id="UP001609219"/>
    </source>
</evidence>
<evidence type="ECO:0000313" key="2">
    <source>
        <dbReference type="EMBL" id="MFH5241152.1"/>
    </source>
</evidence>
<accession>A0ABW7KFE4</accession>
<dbReference type="Proteomes" id="UP001609176">
    <property type="component" value="Unassembled WGS sequence"/>
</dbReference>
<sequence>MTEFDVRVCTGRLLAGGLLPMVARRRLIMPAATDVLEAYRNLVDKFYRTIPQSKAGPVSIDRPRAIADDEVAQTAIGVVVAGLPQSAAEFINAHNKGGAETAWSGGSLELPVYVTAFLTDDVRDCAFSSCPRRRFARLLAPDRA</sequence>
<reference evidence="3 4" key="1">
    <citation type="submission" date="2024-10" db="EMBL/GenBank/DDBJ databases">
        <authorList>
            <person name="Riesco R."/>
        </authorList>
    </citation>
    <scope>NUCLEOTIDE SEQUENCE [LARGE SCALE GENOMIC DNA]</scope>
    <source>
        <strain evidence="2 3">NCIMB 15448</strain>
        <strain evidence="1 4">NCIMB 15450</strain>
    </source>
</reference>
<dbReference type="Proteomes" id="UP001609219">
    <property type="component" value="Unassembled WGS sequence"/>
</dbReference>
<dbReference type="RefSeq" id="WP_395123624.1">
    <property type="nucleotide sequence ID" value="NZ_JBIMSN010000094.1"/>
</dbReference>
<proteinExistence type="predicted"/>
<gene>
    <name evidence="2" type="ORF">ACHIPV_04535</name>
    <name evidence="1" type="ORF">ACHIRB_20150</name>
</gene>